<sequence length="86" mass="9359">MVTMFINTLPPPFYDKAVGSVASNFVDPVKESRPTSNEEGLLKLATVLASSENPNKKGEKGKPTLSSWTPLVPIAREEIRVPLSSF</sequence>
<keyword evidence="2" id="KW-1185">Reference proteome</keyword>
<accession>A0A371GEV4</accession>
<feature type="non-terminal residue" evidence="1">
    <location>
        <position position="1"/>
    </location>
</feature>
<evidence type="ECO:0000313" key="1">
    <source>
        <dbReference type="EMBL" id="RDX89108.1"/>
    </source>
</evidence>
<dbReference type="EMBL" id="QJKJ01005766">
    <property type="protein sequence ID" value="RDX89108.1"/>
    <property type="molecule type" value="Genomic_DNA"/>
</dbReference>
<dbReference type="Proteomes" id="UP000257109">
    <property type="component" value="Unassembled WGS sequence"/>
</dbReference>
<name>A0A371GEV4_MUCPR</name>
<organism evidence="1 2">
    <name type="scientific">Mucuna pruriens</name>
    <name type="common">Velvet bean</name>
    <name type="synonym">Dolichos pruriens</name>
    <dbReference type="NCBI Taxonomy" id="157652"/>
    <lineage>
        <taxon>Eukaryota</taxon>
        <taxon>Viridiplantae</taxon>
        <taxon>Streptophyta</taxon>
        <taxon>Embryophyta</taxon>
        <taxon>Tracheophyta</taxon>
        <taxon>Spermatophyta</taxon>
        <taxon>Magnoliopsida</taxon>
        <taxon>eudicotyledons</taxon>
        <taxon>Gunneridae</taxon>
        <taxon>Pentapetalae</taxon>
        <taxon>rosids</taxon>
        <taxon>fabids</taxon>
        <taxon>Fabales</taxon>
        <taxon>Fabaceae</taxon>
        <taxon>Papilionoideae</taxon>
        <taxon>50 kb inversion clade</taxon>
        <taxon>NPAAA clade</taxon>
        <taxon>indigoferoid/millettioid clade</taxon>
        <taxon>Phaseoleae</taxon>
        <taxon>Mucuna</taxon>
    </lineage>
</organism>
<reference evidence="1" key="1">
    <citation type="submission" date="2018-05" db="EMBL/GenBank/DDBJ databases">
        <title>Draft genome of Mucuna pruriens seed.</title>
        <authorList>
            <person name="Nnadi N.E."/>
            <person name="Vos R."/>
            <person name="Hasami M.H."/>
            <person name="Devisetty U.K."/>
            <person name="Aguiy J.C."/>
        </authorList>
    </citation>
    <scope>NUCLEOTIDE SEQUENCE [LARGE SCALE GENOMIC DNA]</scope>
    <source>
        <strain evidence="1">JCA_2017</strain>
    </source>
</reference>
<dbReference type="AlphaFoldDB" id="A0A371GEV4"/>
<gene>
    <name evidence="1" type="ORF">CR513_29209</name>
</gene>
<evidence type="ECO:0000313" key="2">
    <source>
        <dbReference type="Proteomes" id="UP000257109"/>
    </source>
</evidence>
<comment type="caution">
    <text evidence="1">The sequence shown here is derived from an EMBL/GenBank/DDBJ whole genome shotgun (WGS) entry which is preliminary data.</text>
</comment>
<dbReference type="OrthoDB" id="1750196at2759"/>
<proteinExistence type="predicted"/>
<protein>
    <submittedName>
        <fullName evidence="1">Uncharacterized protein</fullName>
    </submittedName>
</protein>